<keyword evidence="2" id="KW-1185">Reference proteome</keyword>
<name>A0ABD1D7G7_CULPP</name>
<proteinExistence type="predicted"/>
<sequence>ENTSRKTCSVLFGRATFFTEKHICRGINRTDTNRSSATKNLNQGLSQQRGSFHLRGSSLWIEVVIKFLRQLGDERKAASNARKTADPVTRLFLLHLLKQLLHKKFSLTGLGQLMLGPYLKTKEARNHPPGQRRRRGISSLRQIKSTAVATEVAALTHAHNKNTPTCVVGGIRRTTGWCNRRQFGPLSPAQIVNLMEQHDVSGKGSEMLAGATNNDVVTDCTEKYKLSC</sequence>
<comment type="caution">
    <text evidence="1">The sequence shown here is derived from an EMBL/GenBank/DDBJ whole genome shotgun (WGS) entry which is preliminary data.</text>
</comment>
<dbReference type="AlphaFoldDB" id="A0ABD1D7G7"/>
<feature type="non-terminal residue" evidence="1">
    <location>
        <position position="1"/>
    </location>
</feature>
<dbReference type="Proteomes" id="UP001562425">
    <property type="component" value="Unassembled WGS sequence"/>
</dbReference>
<accession>A0ABD1D7G7</accession>
<evidence type="ECO:0000313" key="2">
    <source>
        <dbReference type="Proteomes" id="UP001562425"/>
    </source>
</evidence>
<evidence type="ECO:0000313" key="1">
    <source>
        <dbReference type="EMBL" id="KAL1395586.1"/>
    </source>
</evidence>
<protein>
    <submittedName>
        <fullName evidence="1">Uncharacterized protein</fullName>
    </submittedName>
</protein>
<organism evidence="1 2">
    <name type="scientific">Culex pipiens pipiens</name>
    <name type="common">Northern house mosquito</name>
    <dbReference type="NCBI Taxonomy" id="38569"/>
    <lineage>
        <taxon>Eukaryota</taxon>
        <taxon>Metazoa</taxon>
        <taxon>Ecdysozoa</taxon>
        <taxon>Arthropoda</taxon>
        <taxon>Hexapoda</taxon>
        <taxon>Insecta</taxon>
        <taxon>Pterygota</taxon>
        <taxon>Neoptera</taxon>
        <taxon>Endopterygota</taxon>
        <taxon>Diptera</taxon>
        <taxon>Nematocera</taxon>
        <taxon>Culicoidea</taxon>
        <taxon>Culicidae</taxon>
        <taxon>Culicinae</taxon>
        <taxon>Culicini</taxon>
        <taxon>Culex</taxon>
        <taxon>Culex</taxon>
    </lineage>
</organism>
<dbReference type="EMBL" id="JBEHCU010007084">
    <property type="protein sequence ID" value="KAL1395586.1"/>
    <property type="molecule type" value="Genomic_DNA"/>
</dbReference>
<gene>
    <name evidence="1" type="ORF">pipiens_011141</name>
</gene>
<reference evidence="1 2" key="1">
    <citation type="submission" date="2024-05" db="EMBL/GenBank/DDBJ databases">
        <title>Culex pipiens pipiens assembly and annotation.</title>
        <authorList>
            <person name="Alout H."/>
            <person name="Durand T."/>
        </authorList>
    </citation>
    <scope>NUCLEOTIDE SEQUENCE [LARGE SCALE GENOMIC DNA]</scope>
    <source>
        <strain evidence="1">HA-2024</strain>
        <tissue evidence="1">Whole body</tissue>
    </source>
</reference>